<comment type="caution">
    <text evidence="3">The sequence shown here is derived from an EMBL/GenBank/DDBJ whole genome shotgun (WGS) entry which is preliminary data.</text>
</comment>
<dbReference type="SUPFAM" id="SSF140383">
    <property type="entry name" value="BSD domain-like"/>
    <property type="match status" value="1"/>
</dbReference>
<proteinExistence type="predicted"/>
<dbReference type="InterPro" id="IPR035925">
    <property type="entry name" value="BSD_dom_sf"/>
</dbReference>
<dbReference type="SMART" id="SM00751">
    <property type="entry name" value="BSD"/>
    <property type="match status" value="1"/>
</dbReference>
<dbReference type="EMBL" id="JBBNAE010000006">
    <property type="protein sequence ID" value="KAK9116424.1"/>
    <property type="molecule type" value="Genomic_DNA"/>
</dbReference>
<organism evidence="3 4">
    <name type="scientific">Stephania japonica</name>
    <dbReference type="NCBI Taxonomy" id="461633"/>
    <lineage>
        <taxon>Eukaryota</taxon>
        <taxon>Viridiplantae</taxon>
        <taxon>Streptophyta</taxon>
        <taxon>Embryophyta</taxon>
        <taxon>Tracheophyta</taxon>
        <taxon>Spermatophyta</taxon>
        <taxon>Magnoliopsida</taxon>
        <taxon>Ranunculales</taxon>
        <taxon>Menispermaceae</taxon>
        <taxon>Menispermoideae</taxon>
        <taxon>Cissampelideae</taxon>
        <taxon>Stephania</taxon>
    </lineage>
</organism>
<protein>
    <recommendedName>
        <fullName evidence="2">BSD domain-containing protein</fullName>
    </recommendedName>
</protein>
<dbReference type="AlphaFoldDB" id="A0AAP0NSF8"/>
<dbReference type="InterPro" id="IPR005607">
    <property type="entry name" value="BSD_dom"/>
</dbReference>
<dbReference type="Gene3D" id="1.10.3970.10">
    <property type="entry name" value="BSD domain"/>
    <property type="match status" value="1"/>
</dbReference>
<reference evidence="3 4" key="1">
    <citation type="submission" date="2024-01" db="EMBL/GenBank/DDBJ databases">
        <title>Genome assemblies of Stephania.</title>
        <authorList>
            <person name="Yang L."/>
        </authorList>
    </citation>
    <scope>NUCLEOTIDE SEQUENCE [LARGE SCALE GENOMIC DNA]</scope>
    <source>
        <strain evidence="3">QJT</strain>
        <tissue evidence="3">Leaf</tissue>
    </source>
</reference>
<dbReference type="PANTHER" id="PTHR31923:SF1">
    <property type="entry name" value="BSD DOMAIN-CONTAINING PROTEIN"/>
    <property type="match status" value="1"/>
</dbReference>
<keyword evidence="4" id="KW-1185">Reference proteome</keyword>
<evidence type="ECO:0000313" key="3">
    <source>
        <dbReference type="EMBL" id="KAK9116424.1"/>
    </source>
</evidence>
<gene>
    <name evidence="3" type="ORF">Sjap_015371</name>
</gene>
<feature type="compositionally biased region" description="Basic residues" evidence="1">
    <location>
        <begin position="36"/>
        <end position="45"/>
    </location>
</feature>
<dbReference type="PANTHER" id="PTHR31923">
    <property type="entry name" value="BSD DOMAIN-CONTAINING PROTEIN"/>
    <property type="match status" value="1"/>
</dbReference>
<sequence length="270" mass="30442">MVPRTVSPDPGAVTHVVMLPPPMTRYKAWGRGGLWSRRRRRKPRKSKEIAAEASKKADEIKTEALKKADQLKTLAEGISPQKIAIPSISLAVAADSSSTTPSAADLDKFGITDDLREFVKGITQNTFQDFPMEDNPETSDVSMVANVRRDLNEWQEKHANLVLSTVKEISKLRYQLCPRHMTDRKFWKIYFILVNTHVAPFHIAIILHEKLYMEELKLKSAEKGKTEKMMTMMEALIASLVMRDRPKGSEPIGYPVVTCCPTIHTIADAQ</sequence>
<dbReference type="Proteomes" id="UP001417504">
    <property type="component" value="Unassembled WGS sequence"/>
</dbReference>
<dbReference type="PROSITE" id="PS50858">
    <property type="entry name" value="BSD"/>
    <property type="match status" value="1"/>
</dbReference>
<evidence type="ECO:0000313" key="4">
    <source>
        <dbReference type="Proteomes" id="UP001417504"/>
    </source>
</evidence>
<dbReference type="Pfam" id="PF03909">
    <property type="entry name" value="BSD"/>
    <property type="match status" value="1"/>
</dbReference>
<evidence type="ECO:0000256" key="1">
    <source>
        <dbReference type="SAM" id="MobiDB-lite"/>
    </source>
</evidence>
<name>A0AAP0NSF8_9MAGN</name>
<evidence type="ECO:0000259" key="2">
    <source>
        <dbReference type="PROSITE" id="PS50858"/>
    </source>
</evidence>
<accession>A0AAP0NSF8</accession>
<feature type="region of interest" description="Disordered" evidence="1">
    <location>
        <begin position="34"/>
        <end position="54"/>
    </location>
</feature>
<feature type="domain" description="BSD" evidence="2">
    <location>
        <begin position="153"/>
        <end position="198"/>
    </location>
</feature>